<evidence type="ECO:0000256" key="3">
    <source>
        <dbReference type="ARBA" id="ARBA00013368"/>
    </source>
</evidence>
<evidence type="ECO:0000256" key="4">
    <source>
        <dbReference type="SAM" id="Coils"/>
    </source>
</evidence>
<dbReference type="Pfam" id="PF13558">
    <property type="entry name" value="SbcC_Walker_B"/>
    <property type="match status" value="1"/>
</dbReference>
<dbReference type="InterPro" id="IPR027417">
    <property type="entry name" value="P-loop_NTPase"/>
</dbReference>
<accession>A0A173UWK2</accession>
<gene>
    <name evidence="6" type="primary">sbcC</name>
    <name evidence="6" type="ORF">ERS852578_02788</name>
</gene>
<protein>
    <recommendedName>
        <fullName evidence="3">Nuclease SbcCD subunit C</fullName>
    </recommendedName>
</protein>
<comment type="subunit">
    <text evidence="2">Heterodimer of SbcC and SbcD.</text>
</comment>
<dbReference type="EMBL" id="CYYC01000051">
    <property type="protein sequence ID" value="CUN19329.1"/>
    <property type="molecule type" value="Genomic_DNA"/>
</dbReference>
<sequence length="1149" mass="132140">MRPLQLKLKGINSYREEQVIDFETLTSQGLFGIFGPTGSGKSTILDAMTLALYAKLPRDTKNFINTNETTASVSFLFSITTDRTRKYLAERSFRYHNNTYTSTVRNTTGRLIVCDGENETVLADKPTEVTAECIRLLGLTSEDFMRTVVLPQGQFSEFLHLKNKERRIMLQRIFHLEKYGIELTSKIGRAKQKQELLLSKLDGEKKNFEEISSVQLSKLQKQEKSDTKQHSRLSKKLAKLEKSFQKTEELYNTQQELLPLKKAQKEKELLLPSIKEKENNLNITKKANQLRPFSIQVSNAQSAYDQACEKLETVQKETACLQSHFEKTEKEYHAAASAQKEELPLLQAREQVLHTAQSAADTIHTWEQTKGNAQKELQEILASLAPLKETQEQHFKKERQIHSEIVESEKSIEADRISPERKQLLEKGNVMEETYREKRENYNTNANALSTLNTEIKEEHDAFSIQQKSLKNIYTQLCHRRSALNEQHSAAKKELGIIKGKEEQAKQKQKSWQQNHMAQLLREELEEGALCPVCGTPYKEHVSQSHIAENVKTSSETISDVTTKRDTEAFSKNDSETIEKKEAELSEISFKNLEKGLKKLEKQQQTQQNLIQQLEQELFSLDTHISNLKDALEITDEDTIEDNETDRHFTINENISQASPVIVEKPIDYFSISKQISTYLQAKGDLRRQKEQCERQAATLKEQHSALQNYAEEILTLRKDNNIENFSNALETLRQKEQEHQQKEITIKEQRQHLEKLRSDIKVLSEQIAGLENKSSSLTANIENCEKVIAEQTEKFPKTLSINMDFVSEITKNQQRQQEINTALKHTEKDYQQSLKELQKKNKELTSCQSTSRSSETHLKQVQELYLTQKKELGFSKTDQPELYYMEEKELTKLEKDITSYYDDVRQNEERIRYLQEKLGKKEIEESEWIRQKEELADIKQQIKELDSSILLLTHQIETITKDLAKKEELEQKWETESHKKDMIKELEQLFKGNAFIEYVAQSKLSYIAREASVILSKISGGSYALEINDSAEFIIRDNKNGGAIRPSDTLSGGELFITSLSLALALSSSIQLNGAAPLEFFFLDEGFGSLDDDLLDTVMNSLERLQSKKRSIGIISHVETIQARVPLKLLVTPSDLSQKGSQIRLEYS</sequence>
<comment type="similarity">
    <text evidence="1">Belongs to the SMC family. SbcC subfamily.</text>
</comment>
<name>A0A173UWK2_9FIRM</name>
<dbReference type="Pfam" id="PF13476">
    <property type="entry name" value="AAA_23"/>
    <property type="match status" value="1"/>
</dbReference>
<reference evidence="6 7" key="1">
    <citation type="submission" date="2015-09" db="EMBL/GenBank/DDBJ databases">
        <authorList>
            <consortium name="Pathogen Informatics"/>
        </authorList>
    </citation>
    <scope>NUCLEOTIDE SEQUENCE [LARGE SCALE GENOMIC DNA]</scope>
    <source>
        <strain evidence="6 7">2789STDY5834966</strain>
    </source>
</reference>
<dbReference type="PANTHER" id="PTHR32114:SF2">
    <property type="entry name" value="ABC TRANSPORTER ABCH.3"/>
    <property type="match status" value="1"/>
</dbReference>
<keyword evidence="4" id="KW-0175">Coiled coil</keyword>
<feature type="coiled-coil region" evidence="4">
    <location>
        <begin position="821"/>
        <end position="848"/>
    </location>
</feature>
<dbReference type="GO" id="GO:0016887">
    <property type="term" value="F:ATP hydrolysis activity"/>
    <property type="evidence" value="ECO:0007669"/>
    <property type="project" value="InterPro"/>
</dbReference>
<evidence type="ECO:0000313" key="7">
    <source>
        <dbReference type="Proteomes" id="UP000095390"/>
    </source>
</evidence>
<dbReference type="SUPFAM" id="SSF52540">
    <property type="entry name" value="P-loop containing nucleoside triphosphate hydrolases"/>
    <property type="match status" value="1"/>
</dbReference>
<evidence type="ECO:0000313" key="6">
    <source>
        <dbReference type="EMBL" id="CUN19329.1"/>
    </source>
</evidence>
<dbReference type="AlphaFoldDB" id="A0A173UWK2"/>
<proteinExistence type="inferred from homology"/>
<evidence type="ECO:0000256" key="1">
    <source>
        <dbReference type="ARBA" id="ARBA00006930"/>
    </source>
</evidence>
<dbReference type="Gene3D" id="3.40.50.300">
    <property type="entry name" value="P-loop containing nucleotide triphosphate hydrolases"/>
    <property type="match status" value="2"/>
</dbReference>
<evidence type="ECO:0000259" key="5">
    <source>
        <dbReference type="Pfam" id="PF13476"/>
    </source>
</evidence>
<dbReference type="PANTHER" id="PTHR32114">
    <property type="entry name" value="ABC TRANSPORTER ABCH.3"/>
    <property type="match status" value="1"/>
</dbReference>
<dbReference type="InterPro" id="IPR038729">
    <property type="entry name" value="Rad50/SbcC_AAA"/>
</dbReference>
<dbReference type="OrthoDB" id="9795626at2"/>
<evidence type="ECO:0000256" key="2">
    <source>
        <dbReference type="ARBA" id="ARBA00011322"/>
    </source>
</evidence>
<organism evidence="6 7">
    <name type="scientific">Anaerobutyricum hallii</name>
    <dbReference type="NCBI Taxonomy" id="39488"/>
    <lineage>
        <taxon>Bacteria</taxon>
        <taxon>Bacillati</taxon>
        <taxon>Bacillota</taxon>
        <taxon>Clostridia</taxon>
        <taxon>Lachnospirales</taxon>
        <taxon>Lachnospiraceae</taxon>
        <taxon>Anaerobutyricum</taxon>
    </lineage>
</organism>
<dbReference type="GO" id="GO:0006302">
    <property type="term" value="P:double-strand break repair"/>
    <property type="evidence" value="ECO:0007669"/>
    <property type="project" value="InterPro"/>
</dbReference>
<dbReference type="Proteomes" id="UP000095390">
    <property type="component" value="Unassembled WGS sequence"/>
</dbReference>
<feature type="coiled-coil region" evidence="4">
    <location>
        <begin position="583"/>
        <end position="631"/>
    </location>
</feature>
<feature type="coiled-coil region" evidence="4">
    <location>
        <begin position="230"/>
        <end position="257"/>
    </location>
</feature>
<feature type="coiled-coil region" evidence="4">
    <location>
        <begin position="683"/>
        <end position="788"/>
    </location>
</feature>
<dbReference type="RefSeq" id="WP_055183324.1">
    <property type="nucleotide sequence ID" value="NZ_CYYC01000051.1"/>
</dbReference>
<feature type="domain" description="Rad50/SbcC-type AAA" evidence="5">
    <location>
        <begin position="5"/>
        <end position="280"/>
    </location>
</feature>